<dbReference type="PANTHER" id="PTHR10098">
    <property type="entry name" value="RAPSYN-RELATED"/>
    <property type="match status" value="1"/>
</dbReference>
<dbReference type="InterPro" id="IPR019734">
    <property type="entry name" value="TPR_rpt"/>
</dbReference>
<dbReference type="Pfam" id="PF12770">
    <property type="entry name" value="CHAT"/>
    <property type="match status" value="1"/>
</dbReference>
<dbReference type="AlphaFoldDB" id="A0A951UU38"/>
<evidence type="ECO:0000313" key="3">
    <source>
        <dbReference type="EMBL" id="MBW4669644.1"/>
    </source>
</evidence>
<dbReference type="Proteomes" id="UP000729701">
    <property type="component" value="Unassembled WGS sequence"/>
</dbReference>
<dbReference type="Gene3D" id="1.25.40.10">
    <property type="entry name" value="Tetratricopeptide repeat domain"/>
    <property type="match status" value="3"/>
</dbReference>
<reference evidence="3" key="1">
    <citation type="submission" date="2021-05" db="EMBL/GenBank/DDBJ databases">
        <authorList>
            <person name="Pietrasiak N."/>
            <person name="Ward R."/>
            <person name="Stajich J.E."/>
            <person name="Kurbessoian T."/>
        </authorList>
    </citation>
    <scope>NUCLEOTIDE SEQUENCE</scope>
    <source>
        <strain evidence="3">GSE-NOS-MK-12-04C</strain>
    </source>
</reference>
<feature type="signal peptide" evidence="1">
    <location>
        <begin position="1"/>
        <end position="23"/>
    </location>
</feature>
<feature type="chain" id="PRO_5036731382" evidence="1">
    <location>
        <begin position="24"/>
        <end position="895"/>
    </location>
</feature>
<feature type="domain" description="CHAT" evidence="2">
    <location>
        <begin position="624"/>
        <end position="893"/>
    </location>
</feature>
<gene>
    <name evidence="3" type="ORF">KME60_20070</name>
</gene>
<reference evidence="3" key="2">
    <citation type="journal article" date="2022" name="Microbiol. Resour. Announc.">
        <title>Metagenome Sequencing to Explore Phylogenomics of Terrestrial Cyanobacteria.</title>
        <authorList>
            <person name="Ward R.D."/>
            <person name="Stajich J.E."/>
            <person name="Johansen J.R."/>
            <person name="Huntemann M."/>
            <person name="Clum A."/>
            <person name="Foster B."/>
            <person name="Foster B."/>
            <person name="Roux S."/>
            <person name="Palaniappan K."/>
            <person name="Varghese N."/>
            <person name="Mukherjee S."/>
            <person name="Reddy T.B.K."/>
            <person name="Daum C."/>
            <person name="Copeland A."/>
            <person name="Chen I.A."/>
            <person name="Ivanova N.N."/>
            <person name="Kyrpides N.C."/>
            <person name="Shapiro N."/>
            <person name="Eloe-Fadrosh E.A."/>
            <person name="Pietrasiak N."/>
        </authorList>
    </citation>
    <scope>NUCLEOTIDE SEQUENCE</scope>
    <source>
        <strain evidence="3">GSE-NOS-MK-12-04C</strain>
    </source>
</reference>
<proteinExistence type="predicted"/>
<sequence length="895" mass="98599">MSKLIIFAALAQIATLTTPAALAVTETNKPQILAIVGNDGQLQQGLKLYQTQQYSKAIEVLQRAAEGFKIKGDSLNQAYSLNYLALAYQQLGLPQANKAIADSLASLAKNRINSKGYLAVRAQALNIQGQVQLAQGQPEKAILSWKEATELYAQNRDNEGEIGSKINQAQALQTLGLYRRAVITLNQVNQQLQQEPDSLMKATGLLSLGNTLRVVGVLDQKDANKVDKIDSLGSLQVLQNSLEVASKLNNPELVAEIHLSLGNTFSSLLNAQEARNNYQQAATPSASKMTRLDALLNQLRPLPGPNVDYPTLWSEIQSLLATLPPSRKTVYAKINFAQTLACLKQRSDGRATNPTCPKQDTINGVPEWSAIAKLVATAQEEAKSLGDKRAEAYALGTLGGLYEQTSQWAEAQKLTQQALALTESIEAPDIGYRWQWQLGRILKARGNQKGAIAAYSKAVDNLKTLRSDLVAINRDVQYSFTEGVEPIYRELVSLLLQPESNQSKSLITAQTEVNQPTQEDLSKARDVIESLQLAELDNFFRRACIDAKPVNIDEVDRTAAVIYPVILGDRMEVIVSMPNSSSNQKSGQFLSHRTILLDKQKVEDTIQQLREKLETRSNFDFLPLSQEMYNWIIKPIESELANRQIKNLVFVLDGSLRGIPMGALHDGKQYLVNKYNIALTPGLQLLNPQPLARTKLRIIAAGLSEGRENFPQLPGVAKELNEIQSTVPGSQVLLNGKFTSNAIENAMKSLSTPVVHLATHGQFSSQAEGTFILTYDGRLNVNELNKFLQTREINRRGAIELLVLSACTTATGDKRAALGMAGVAVRSGARSTLASLWVVDDEATAMIMSEFYRQLNQPKITKAEAFKRAQLVLLENAQYQHPYYWAPYVLVGNWL</sequence>
<dbReference type="SMART" id="SM00028">
    <property type="entry name" value="TPR"/>
    <property type="match status" value="4"/>
</dbReference>
<organism evidence="3 4">
    <name type="scientific">Cyanomargarita calcarea GSE-NOS-MK-12-04C</name>
    <dbReference type="NCBI Taxonomy" id="2839659"/>
    <lineage>
        <taxon>Bacteria</taxon>
        <taxon>Bacillati</taxon>
        <taxon>Cyanobacteriota</taxon>
        <taxon>Cyanophyceae</taxon>
        <taxon>Nostocales</taxon>
        <taxon>Cyanomargaritaceae</taxon>
        <taxon>Cyanomargarita</taxon>
    </lineage>
</organism>
<keyword evidence="1" id="KW-0732">Signal</keyword>
<dbReference type="InterPro" id="IPR024983">
    <property type="entry name" value="CHAT_dom"/>
</dbReference>
<name>A0A951UU38_9CYAN</name>
<dbReference type="EMBL" id="JAHHGZ010000022">
    <property type="protein sequence ID" value="MBW4669644.1"/>
    <property type="molecule type" value="Genomic_DNA"/>
</dbReference>
<evidence type="ECO:0000313" key="4">
    <source>
        <dbReference type="Proteomes" id="UP000729701"/>
    </source>
</evidence>
<comment type="caution">
    <text evidence="3">The sequence shown here is derived from an EMBL/GenBank/DDBJ whole genome shotgun (WGS) entry which is preliminary data.</text>
</comment>
<evidence type="ECO:0000259" key="2">
    <source>
        <dbReference type="Pfam" id="PF12770"/>
    </source>
</evidence>
<protein>
    <submittedName>
        <fullName evidence="3">CHAT domain-containing protein</fullName>
    </submittedName>
</protein>
<accession>A0A951UU38</accession>
<evidence type="ECO:0000256" key="1">
    <source>
        <dbReference type="SAM" id="SignalP"/>
    </source>
</evidence>
<dbReference type="PANTHER" id="PTHR10098:SF112">
    <property type="entry name" value="SLR0380 PROTEIN"/>
    <property type="match status" value="1"/>
</dbReference>
<dbReference type="InterPro" id="IPR011990">
    <property type="entry name" value="TPR-like_helical_dom_sf"/>
</dbReference>
<dbReference type="SUPFAM" id="SSF48452">
    <property type="entry name" value="TPR-like"/>
    <property type="match status" value="2"/>
</dbReference>